<comment type="caution">
    <text evidence="1">The sequence shown here is derived from an EMBL/GenBank/DDBJ whole genome shotgun (WGS) entry which is preliminary data.</text>
</comment>
<accession>A0A8J2YY06</accession>
<dbReference type="EMBL" id="BMJQ01000014">
    <property type="protein sequence ID" value="GGF36540.1"/>
    <property type="molecule type" value="Genomic_DNA"/>
</dbReference>
<keyword evidence="2" id="KW-1185">Reference proteome</keyword>
<dbReference type="AlphaFoldDB" id="A0A8J2YY06"/>
<reference evidence="1" key="2">
    <citation type="submission" date="2020-09" db="EMBL/GenBank/DDBJ databases">
        <authorList>
            <person name="Sun Q."/>
            <person name="Zhou Y."/>
        </authorList>
    </citation>
    <scope>NUCLEOTIDE SEQUENCE</scope>
    <source>
        <strain evidence="1">CGMCC 1.15725</strain>
    </source>
</reference>
<evidence type="ECO:0000313" key="1">
    <source>
        <dbReference type="EMBL" id="GGF36540.1"/>
    </source>
</evidence>
<protein>
    <recommendedName>
        <fullName evidence="3">Type II secretion system protein</fullName>
    </recommendedName>
</protein>
<evidence type="ECO:0008006" key="3">
    <source>
        <dbReference type="Google" id="ProtNLM"/>
    </source>
</evidence>
<gene>
    <name evidence="1" type="ORF">GCM10011611_48780</name>
</gene>
<proteinExistence type="predicted"/>
<reference evidence="1" key="1">
    <citation type="journal article" date="2014" name="Int. J. Syst. Evol. Microbiol.">
        <title>Complete genome sequence of Corynebacterium casei LMG S-19264T (=DSM 44701T), isolated from a smear-ripened cheese.</title>
        <authorList>
            <consortium name="US DOE Joint Genome Institute (JGI-PGF)"/>
            <person name="Walter F."/>
            <person name="Albersmeier A."/>
            <person name="Kalinowski J."/>
            <person name="Ruckert C."/>
        </authorList>
    </citation>
    <scope>NUCLEOTIDE SEQUENCE</scope>
    <source>
        <strain evidence="1">CGMCC 1.15725</strain>
    </source>
</reference>
<name>A0A8J2YY06_9PROT</name>
<sequence length="117" mass="12188">MIEVLIALAIAVLALGALFGLTRSALTGMARAEAETSAAALAESTLEAMGTVAPLRDGDVAELDQGRFHVRATVRRESDIAANGYLVPYVLAASVSWPDGTARRAVALQTIRLGAPR</sequence>
<dbReference type="Proteomes" id="UP000646365">
    <property type="component" value="Unassembled WGS sequence"/>
</dbReference>
<evidence type="ECO:0000313" key="2">
    <source>
        <dbReference type="Proteomes" id="UP000646365"/>
    </source>
</evidence>
<organism evidence="1 2">
    <name type="scientific">Aliidongia dinghuensis</name>
    <dbReference type="NCBI Taxonomy" id="1867774"/>
    <lineage>
        <taxon>Bacteria</taxon>
        <taxon>Pseudomonadati</taxon>
        <taxon>Pseudomonadota</taxon>
        <taxon>Alphaproteobacteria</taxon>
        <taxon>Rhodospirillales</taxon>
        <taxon>Dongiaceae</taxon>
        <taxon>Aliidongia</taxon>
    </lineage>
</organism>